<dbReference type="AlphaFoldDB" id="M1XNJ9"/>
<proteinExistence type="predicted"/>
<name>M1XNJ9_NATM8</name>
<dbReference type="STRING" id="268739.Nmlp_1304"/>
<dbReference type="Proteomes" id="UP000011867">
    <property type="component" value="Chromosome"/>
</dbReference>
<keyword evidence="3" id="KW-1185">Reference proteome</keyword>
<dbReference type="eggNOG" id="arCOG10972">
    <property type="taxonomic scope" value="Archaea"/>
</dbReference>
<keyword evidence="1" id="KW-1133">Transmembrane helix</keyword>
<feature type="transmembrane region" description="Helical" evidence="1">
    <location>
        <begin position="39"/>
        <end position="61"/>
    </location>
</feature>
<sequence length="62" mass="6007">METADSTDKGVGFPVLFGIVAVLGAVGMAVFGFTGDQLASGGALAVAMLGGALSVAAYHVYG</sequence>
<gene>
    <name evidence="2" type="ordered locus">Nmlp_1304</name>
</gene>
<reference evidence="2 3" key="1">
    <citation type="journal article" date="2013" name="Genome Announc.">
        <title>Genome of the haloarchaeon Natronomonas moolapensis, a neutrophilic member of a previously haloalkaliphilic genus.</title>
        <authorList>
            <person name="Dyall-Smith M.L."/>
            <person name="Pfeiffer F."/>
            <person name="Oberwinkler T."/>
            <person name="Klee K."/>
            <person name="Rampp M."/>
            <person name="Palm P."/>
            <person name="Gross K."/>
            <person name="Schuster S.C."/>
            <person name="Oesterhelt D."/>
        </authorList>
    </citation>
    <scope>NUCLEOTIDE SEQUENCE [LARGE SCALE GENOMIC DNA]</scope>
    <source>
        <strain evidence="3">DSM 18674 / JCM 14361 / 8.8.11</strain>
    </source>
</reference>
<feature type="transmembrane region" description="Helical" evidence="1">
    <location>
        <begin position="12"/>
        <end position="33"/>
    </location>
</feature>
<evidence type="ECO:0000313" key="2">
    <source>
        <dbReference type="EMBL" id="CCQ35513.1"/>
    </source>
</evidence>
<keyword evidence="1" id="KW-0812">Transmembrane</keyword>
<organism evidence="2 3">
    <name type="scientific">Natronomonas moolapensis (strain DSM 18674 / CECT 7526 / JCM 14361 / 8.8.11)</name>
    <dbReference type="NCBI Taxonomy" id="268739"/>
    <lineage>
        <taxon>Archaea</taxon>
        <taxon>Methanobacteriati</taxon>
        <taxon>Methanobacteriota</taxon>
        <taxon>Stenosarchaea group</taxon>
        <taxon>Halobacteria</taxon>
        <taxon>Halobacteriales</taxon>
        <taxon>Natronomonadaceae</taxon>
        <taxon>Natronomonas</taxon>
    </lineage>
</organism>
<evidence type="ECO:0000256" key="1">
    <source>
        <dbReference type="SAM" id="Phobius"/>
    </source>
</evidence>
<dbReference type="InterPro" id="IPR055947">
    <property type="entry name" value="DUF7525"/>
</dbReference>
<dbReference type="HOGENOM" id="CLU_207582_0_0_2"/>
<dbReference type="GeneID" id="14650640"/>
<dbReference type="KEGG" id="nmo:Nmlp_1304"/>
<dbReference type="EMBL" id="HF582854">
    <property type="protein sequence ID" value="CCQ35513.1"/>
    <property type="molecule type" value="Genomic_DNA"/>
</dbReference>
<accession>M1XNJ9</accession>
<dbReference type="RefSeq" id="WP_015408360.1">
    <property type="nucleotide sequence ID" value="NC_020388.1"/>
</dbReference>
<evidence type="ECO:0000313" key="3">
    <source>
        <dbReference type="Proteomes" id="UP000011867"/>
    </source>
</evidence>
<keyword evidence="1" id="KW-0472">Membrane</keyword>
<dbReference type="Pfam" id="PF24369">
    <property type="entry name" value="DUF7525"/>
    <property type="match status" value="1"/>
</dbReference>
<protein>
    <submittedName>
        <fullName evidence="2">Uncharacterized protein</fullName>
    </submittedName>
</protein>